<dbReference type="GO" id="GO:0015074">
    <property type="term" value="P:DNA integration"/>
    <property type="evidence" value="ECO:0007669"/>
    <property type="project" value="InterPro"/>
</dbReference>
<feature type="compositionally biased region" description="Basic and acidic residues" evidence="2">
    <location>
        <begin position="353"/>
        <end position="367"/>
    </location>
</feature>
<proteinExistence type="predicted"/>
<dbReference type="Pfam" id="PF00665">
    <property type="entry name" value="rve"/>
    <property type="match status" value="1"/>
</dbReference>
<dbReference type="AlphaFoldDB" id="A0A224YY41"/>
<dbReference type="FunFam" id="3.30.420.10:FF:000063">
    <property type="entry name" value="Retrovirus-related Pol polyprotein from transposon 297-like Protein"/>
    <property type="match status" value="1"/>
</dbReference>
<name>A0A224YY41_9ACAR</name>
<accession>A0A224YY41</accession>
<dbReference type="SUPFAM" id="SSF53098">
    <property type="entry name" value="Ribonuclease H-like"/>
    <property type="match status" value="1"/>
</dbReference>
<dbReference type="GO" id="GO:0003676">
    <property type="term" value="F:nucleic acid binding"/>
    <property type="evidence" value="ECO:0007669"/>
    <property type="project" value="InterPro"/>
</dbReference>
<dbReference type="PANTHER" id="PTHR37984">
    <property type="entry name" value="PROTEIN CBG26694"/>
    <property type="match status" value="1"/>
</dbReference>
<dbReference type="EC" id="2.7.7.49" evidence="1"/>
<dbReference type="Gene3D" id="3.30.420.10">
    <property type="entry name" value="Ribonuclease H-like superfamily/Ribonuclease H"/>
    <property type="match status" value="1"/>
</dbReference>
<reference evidence="4" key="1">
    <citation type="journal article" date="2017" name="Parasit. Vectors">
        <title>Sialotranscriptomics of Rhipicephalus zambeziensis reveals intricate expression profiles of secretory proteins and suggests tight temporal transcriptional regulation during blood-feeding.</title>
        <authorList>
            <person name="de Castro M.H."/>
            <person name="de Klerk D."/>
            <person name="Pienaar R."/>
            <person name="Rees D.J.G."/>
            <person name="Mans B.J."/>
        </authorList>
    </citation>
    <scope>NUCLEOTIDE SEQUENCE</scope>
    <source>
        <tissue evidence="4">Salivary glands</tissue>
    </source>
</reference>
<protein>
    <recommendedName>
        <fullName evidence="1">RNA-directed DNA polymerase</fullName>
        <ecNumber evidence="1">2.7.7.49</ecNumber>
    </recommendedName>
</protein>
<dbReference type="PROSITE" id="PS50994">
    <property type="entry name" value="INTEGRASE"/>
    <property type="match status" value="1"/>
</dbReference>
<dbReference type="FunFam" id="1.10.340.70:FF:000003">
    <property type="entry name" value="Protein CBG25708"/>
    <property type="match status" value="1"/>
</dbReference>
<dbReference type="InterPro" id="IPR012337">
    <property type="entry name" value="RNaseH-like_sf"/>
</dbReference>
<dbReference type="InterPro" id="IPR050951">
    <property type="entry name" value="Retrovirus_Pol_polyprotein"/>
</dbReference>
<feature type="domain" description="Integrase catalytic" evidence="3">
    <location>
        <begin position="136"/>
        <end position="304"/>
    </location>
</feature>
<dbReference type="Pfam" id="PF17921">
    <property type="entry name" value="Integrase_H2C2"/>
    <property type="match status" value="1"/>
</dbReference>
<dbReference type="PANTHER" id="PTHR37984:SF12">
    <property type="entry name" value="RIBONUCLEASE H"/>
    <property type="match status" value="1"/>
</dbReference>
<dbReference type="InterPro" id="IPR041588">
    <property type="entry name" value="Integrase_H2C2"/>
</dbReference>
<sequence>MLELTTKPLLQATDIAVLTRRDPVLSRVLSWALSGWPSVRLGGEFQAYEQRQHEISVYKGCVLWGNRVVIPTGARAQVLEALHSAHPGIVRMKALGRSYVWWPKMDADIEHKVNVCGTCQASRPDPPQAPVHHWERTRTPWSRLHVDFAGPFQGQVFFIVVDSFSKWLEVVPVSSMTSSTVIRCLRRLFATHGLPDIIVSDNAAQFVSDEFRQFLAGGLIQQVTSAPFHPATNGQAERMVRTTKDSLKRIIQGDWDRRLTSFLLQQHVTPCTSTGRSPAELLFNRRPKTLLDRLHPDRMRDDQGQTICTEGEPRPARSFAFGDAVYVRNYAPGPRWVPGSVAEVVGPLSYRVHTPDGQEQRRHVDQMRRRHVDSELAEQPQASNSARPKDSRIDTDQTGSRSSSRHVRRPAYLNDFI</sequence>
<organism evidence="4">
    <name type="scientific">Rhipicephalus zambeziensis</name>
    <dbReference type="NCBI Taxonomy" id="60191"/>
    <lineage>
        <taxon>Eukaryota</taxon>
        <taxon>Metazoa</taxon>
        <taxon>Ecdysozoa</taxon>
        <taxon>Arthropoda</taxon>
        <taxon>Chelicerata</taxon>
        <taxon>Arachnida</taxon>
        <taxon>Acari</taxon>
        <taxon>Parasitiformes</taxon>
        <taxon>Ixodida</taxon>
        <taxon>Ixodoidea</taxon>
        <taxon>Ixodidae</taxon>
        <taxon>Rhipicephalinae</taxon>
        <taxon>Rhipicephalus</taxon>
        <taxon>Rhipicephalus</taxon>
    </lineage>
</organism>
<evidence type="ECO:0000256" key="1">
    <source>
        <dbReference type="ARBA" id="ARBA00012493"/>
    </source>
</evidence>
<dbReference type="Gene3D" id="1.10.340.70">
    <property type="match status" value="1"/>
</dbReference>
<dbReference type="EMBL" id="GFPF01010699">
    <property type="protein sequence ID" value="MAA21845.1"/>
    <property type="molecule type" value="Transcribed_RNA"/>
</dbReference>
<dbReference type="InterPro" id="IPR001584">
    <property type="entry name" value="Integrase_cat-core"/>
</dbReference>
<dbReference type="InterPro" id="IPR036397">
    <property type="entry name" value="RNaseH_sf"/>
</dbReference>
<evidence type="ECO:0000259" key="3">
    <source>
        <dbReference type="PROSITE" id="PS50994"/>
    </source>
</evidence>
<evidence type="ECO:0000256" key="2">
    <source>
        <dbReference type="SAM" id="MobiDB-lite"/>
    </source>
</evidence>
<feature type="region of interest" description="Disordered" evidence="2">
    <location>
        <begin position="352"/>
        <end position="417"/>
    </location>
</feature>
<evidence type="ECO:0000313" key="4">
    <source>
        <dbReference type="EMBL" id="MAA21845.1"/>
    </source>
</evidence>
<dbReference type="GO" id="GO:0003964">
    <property type="term" value="F:RNA-directed DNA polymerase activity"/>
    <property type="evidence" value="ECO:0007669"/>
    <property type="project" value="UniProtKB-EC"/>
</dbReference>